<protein>
    <submittedName>
        <fullName evidence="1">Uncharacterized protein</fullName>
    </submittedName>
</protein>
<evidence type="ECO:0000313" key="1">
    <source>
        <dbReference type="EMBL" id="DAD71271.1"/>
    </source>
</evidence>
<organism evidence="1">
    <name type="scientific">Siphoviridae sp. ctDuC3</name>
    <dbReference type="NCBI Taxonomy" id="2827563"/>
    <lineage>
        <taxon>Viruses</taxon>
        <taxon>Duplodnaviria</taxon>
        <taxon>Heunggongvirae</taxon>
        <taxon>Uroviricota</taxon>
        <taxon>Caudoviricetes</taxon>
    </lineage>
</organism>
<reference evidence="1" key="1">
    <citation type="journal article" date="2021" name="Proc. Natl. Acad. Sci. U.S.A.">
        <title>A Catalog of Tens of Thousands of Viruses from Human Metagenomes Reveals Hidden Associations with Chronic Diseases.</title>
        <authorList>
            <person name="Tisza M.J."/>
            <person name="Buck C.B."/>
        </authorList>
    </citation>
    <scope>NUCLEOTIDE SEQUENCE</scope>
    <source>
        <strain evidence="1">CtDuC3</strain>
    </source>
</reference>
<proteinExistence type="predicted"/>
<accession>A0A8S5LN60</accession>
<dbReference type="EMBL" id="BK015879">
    <property type="protein sequence ID" value="DAD71271.1"/>
    <property type="molecule type" value="Genomic_DNA"/>
</dbReference>
<name>A0A8S5LN60_9CAUD</name>
<sequence>MALSKNIVLGSGKLYCAEYSNSIPDTKTLETEDNILGLIKGGATLSYEPEFYTAQDDLGLAVKKMITKETAILKSGIMTWNSETLGKLCSTAKVTSGSGTQKIVKIGGVGNYDGKQYVLRFVHEGGAPEETLRVTIVGSNEAGFEIAFSPEEETVIDAEFTAFPMDDKGTLIEVAFGNPAA</sequence>